<comment type="caution">
    <text evidence="2">The sequence shown here is derived from an EMBL/GenBank/DDBJ whole genome shotgun (WGS) entry which is preliminary data.</text>
</comment>
<feature type="compositionally biased region" description="Polar residues" evidence="1">
    <location>
        <begin position="14"/>
        <end position="23"/>
    </location>
</feature>
<evidence type="ECO:0000313" key="2">
    <source>
        <dbReference type="EMBL" id="DAD20013.1"/>
    </source>
</evidence>
<reference evidence="2 3" key="1">
    <citation type="journal article" date="2020" name="Mol. Biol. Evol.">
        <title>Distinct Expression and Methylation Patterns for Genes with Different Fates following a Single Whole-Genome Duplication in Flowering Plants.</title>
        <authorList>
            <person name="Shi T."/>
            <person name="Rahmani R.S."/>
            <person name="Gugger P.F."/>
            <person name="Wang M."/>
            <person name="Li H."/>
            <person name="Zhang Y."/>
            <person name="Li Z."/>
            <person name="Wang Q."/>
            <person name="Van de Peer Y."/>
            <person name="Marchal K."/>
            <person name="Chen J."/>
        </authorList>
    </citation>
    <scope>NUCLEOTIDE SEQUENCE [LARGE SCALE GENOMIC DNA]</scope>
    <source>
        <tissue evidence="2">Leaf</tissue>
    </source>
</reference>
<evidence type="ECO:0000313" key="3">
    <source>
        <dbReference type="Proteomes" id="UP000607653"/>
    </source>
</evidence>
<keyword evidence="3" id="KW-1185">Reference proteome</keyword>
<dbReference type="EMBL" id="DUZY01000001">
    <property type="protein sequence ID" value="DAD20013.1"/>
    <property type="molecule type" value="Genomic_DNA"/>
</dbReference>
<sequence>MEIANPNFCKNKPSRTVGSQNVVGSADRKEDNESTLLLPCRRGAMSKKPKKKTGRKVQWNDKNGNKLVEVLEFEPRKAGNTCMSCLVEQESEPDRGLHRTGT</sequence>
<dbReference type="PANTHER" id="PTHR33401:SF2">
    <property type="entry name" value="OS03G0138400 PROTEIN"/>
    <property type="match status" value="1"/>
</dbReference>
<proteinExistence type="predicted"/>
<gene>
    <name evidence="2" type="ORF">HUJ06_021476</name>
</gene>
<dbReference type="Proteomes" id="UP000607653">
    <property type="component" value="Unassembled WGS sequence"/>
</dbReference>
<accession>A0A822XJY3</accession>
<name>A0A822XJY3_NELNU</name>
<evidence type="ECO:0000256" key="1">
    <source>
        <dbReference type="SAM" id="MobiDB-lite"/>
    </source>
</evidence>
<dbReference type="PANTHER" id="PTHR33401">
    <property type="entry name" value="LIGHT-HARVESTING COMPLEX-LIKE PROTEIN OHP2, CHLOROPLASTIC"/>
    <property type="match status" value="1"/>
</dbReference>
<dbReference type="AlphaFoldDB" id="A0A822XJY3"/>
<feature type="region of interest" description="Disordered" evidence="1">
    <location>
        <begin position="1"/>
        <end position="34"/>
    </location>
</feature>
<protein>
    <submittedName>
        <fullName evidence="2">Uncharacterized protein</fullName>
    </submittedName>
</protein>
<organism evidence="2 3">
    <name type="scientific">Nelumbo nucifera</name>
    <name type="common">Sacred lotus</name>
    <dbReference type="NCBI Taxonomy" id="4432"/>
    <lineage>
        <taxon>Eukaryota</taxon>
        <taxon>Viridiplantae</taxon>
        <taxon>Streptophyta</taxon>
        <taxon>Embryophyta</taxon>
        <taxon>Tracheophyta</taxon>
        <taxon>Spermatophyta</taxon>
        <taxon>Magnoliopsida</taxon>
        <taxon>Proteales</taxon>
        <taxon>Nelumbonaceae</taxon>
        <taxon>Nelumbo</taxon>
    </lineage>
</organism>